<organism evidence="2 3">
    <name type="scientific">Microbulbifer okhotskensis</name>
    <dbReference type="NCBI Taxonomy" id="2926617"/>
    <lineage>
        <taxon>Bacteria</taxon>
        <taxon>Pseudomonadati</taxon>
        <taxon>Pseudomonadota</taxon>
        <taxon>Gammaproteobacteria</taxon>
        <taxon>Cellvibrionales</taxon>
        <taxon>Microbulbiferaceae</taxon>
        <taxon>Microbulbifer</taxon>
    </lineage>
</organism>
<keyword evidence="1" id="KW-0812">Transmembrane</keyword>
<dbReference type="RefSeq" id="WP_252471534.1">
    <property type="nucleotide sequence ID" value="NZ_JALBWM010000106.1"/>
</dbReference>
<dbReference type="Proteomes" id="UP001139028">
    <property type="component" value="Unassembled WGS sequence"/>
</dbReference>
<gene>
    <name evidence="2" type="ORF">MO867_17465</name>
</gene>
<name>A0A9X2EV71_9GAMM</name>
<comment type="caution">
    <text evidence="2">The sequence shown here is derived from an EMBL/GenBank/DDBJ whole genome shotgun (WGS) entry which is preliminary data.</text>
</comment>
<dbReference type="AlphaFoldDB" id="A0A9X2EV71"/>
<evidence type="ECO:0000256" key="1">
    <source>
        <dbReference type="SAM" id="Phobius"/>
    </source>
</evidence>
<keyword evidence="1" id="KW-1133">Transmembrane helix</keyword>
<proteinExistence type="predicted"/>
<keyword evidence="1" id="KW-0472">Membrane</keyword>
<dbReference type="EMBL" id="JALBWM010000106">
    <property type="protein sequence ID" value="MCO1336123.1"/>
    <property type="molecule type" value="Genomic_DNA"/>
</dbReference>
<reference evidence="2" key="1">
    <citation type="journal article" date="2022" name="Arch. Microbiol.">
        <title>Microbulbifer okhotskensis sp. nov., isolated from a deep bottom sediment of the Okhotsk Sea.</title>
        <authorList>
            <person name="Romanenko L."/>
            <person name="Kurilenko V."/>
            <person name="Otstavnykh N."/>
            <person name="Velansky P."/>
            <person name="Isaeva M."/>
            <person name="Mikhailov V."/>
        </authorList>
    </citation>
    <scope>NUCLEOTIDE SEQUENCE</scope>
    <source>
        <strain evidence="2">OS29</strain>
    </source>
</reference>
<evidence type="ECO:0000313" key="2">
    <source>
        <dbReference type="EMBL" id="MCO1336123.1"/>
    </source>
</evidence>
<feature type="transmembrane region" description="Helical" evidence="1">
    <location>
        <begin position="46"/>
        <end position="64"/>
    </location>
</feature>
<protein>
    <submittedName>
        <fullName evidence="2">Uncharacterized protein</fullName>
    </submittedName>
</protein>
<keyword evidence="3" id="KW-1185">Reference proteome</keyword>
<sequence>MSQAITCPNGITTNVDGTVSCDAWVLVDLPAHDPIHDLTPEQLSDMAASIFLVCALAWGLRLLVNQILNSGFGRGNH</sequence>
<accession>A0A9X2EV71</accession>
<evidence type="ECO:0000313" key="3">
    <source>
        <dbReference type="Proteomes" id="UP001139028"/>
    </source>
</evidence>